<dbReference type="Pfam" id="PF07883">
    <property type="entry name" value="Cupin_2"/>
    <property type="match status" value="1"/>
</dbReference>
<sequence length="158" mass="17680">MLTEQLVTNPQNGLRSYQGGILDVIVSPEQTKGELAIFKMTTASGSEPPRHVHTREDETFHVIEGTVRFQIGEEIIVAGPGQTVFAPRNIPHKFNIQSKRASMLTILTPGDFINYFLDWSHPIDEEPATIQAPQGPPPAELLAQWVELLNNRYAVYFV</sequence>
<gene>
    <name evidence="2" type="ORF">H3H32_08250</name>
</gene>
<dbReference type="InterPro" id="IPR053146">
    <property type="entry name" value="QDO-like"/>
</dbReference>
<dbReference type="InterPro" id="IPR013096">
    <property type="entry name" value="Cupin_2"/>
</dbReference>
<dbReference type="PANTHER" id="PTHR36440:SF1">
    <property type="entry name" value="PUTATIVE (AFU_ORTHOLOGUE AFUA_8G07350)-RELATED"/>
    <property type="match status" value="1"/>
</dbReference>
<organism evidence="2 3">
    <name type="scientific">Spirosoma foliorum</name>
    <dbReference type="NCBI Taxonomy" id="2710596"/>
    <lineage>
        <taxon>Bacteria</taxon>
        <taxon>Pseudomonadati</taxon>
        <taxon>Bacteroidota</taxon>
        <taxon>Cytophagia</taxon>
        <taxon>Cytophagales</taxon>
        <taxon>Cytophagaceae</taxon>
        <taxon>Spirosoma</taxon>
    </lineage>
</organism>
<protein>
    <submittedName>
        <fullName evidence="2">Cupin domain-containing protein</fullName>
    </submittedName>
</protein>
<accession>A0A7G5H194</accession>
<dbReference type="AlphaFoldDB" id="A0A7G5H194"/>
<dbReference type="InterPro" id="IPR011051">
    <property type="entry name" value="RmlC_Cupin_sf"/>
</dbReference>
<dbReference type="SUPFAM" id="SSF51182">
    <property type="entry name" value="RmlC-like cupins"/>
    <property type="match status" value="1"/>
</dbReference>
<evidence type="ECO:0000259" key="1">
    <source>
        <dbReference type="Pfam" id="PF07883"/>
    </source>
</evidence>
<feature type="domain" description="Cupin type-2" evidence="1">
    <location>
        <begin position="40"/>
        <end position="106"/>
    </location>
</feature>
<dbReference type="RefSeq" id="WP_182462238.1">
    <property type="nucleotide sequence ID" value="NZ_CP059732.1"/>
</dbReference>
<dbReference type="KEGG" id="sfol:H3H32_08250"/>
<name>A0A7G5H194_9BACT</name>
<proteinExistence type="predicted"/>
<dbReference type="PANTHER" id="PTHR36440">
    <property type="entry name" value="PUTATIVE (AFU_ORTHOLOGUE AFUA_8G07350)-RELATED"/>
    <property type="match status" value="1"/>
</dbReference>
<evidence type="ECO:0000313" key="3">
    <source>
        <dbReference type="Proteomes" id="UP000515369"/>
    </source>
</evidence>
<dbReference type="EMBL" id="CP059732">
    <property type="protein sequence ID" value="QMW04886.1"/>
    <property type="molecule type" value="Genomic_DNA"/>
</dbReference>
<dbReference type="InterPro" id="IPR014710">
    <property type="entry name" value="RmlC-like_jellyroll"/>
</dbReference>
<evidence type="ECO:0000313" key="2">
    <source>
        <dbReference type="EMBL" id="QMW04886.1"/>
    </source>
</evidence>
<reference evidence="2 3" key="1">
    <citation type="submission" date="2020-07" db="EMBL/GenBank/DDBJ databases">
        <title>Spirosoma foliorum sp. nov., isolated from the leaves on the Nejang mountain Korea, Republic of.</title>
        <authorList>
            <person name="Ho H."/>
            <person name="Lee Y.-J."/>
            <person name="Nurcahyanto D.-A."/>
            <person name="Kim S.-G."/>
        </authorList>
    </citation>
    <scope>NUCLEOTIDE SEQUENCE [LARGE SCALE GENOMIC DNA]</scope>
    <source>
        <strain evidence="2 3">PL0136</strain>
    </source>
</reference>
<dbReference type="Gene3D" id="2.60.120.10">
    <property type="entry name" value="Jelly Rolls"/>
    <property type="match status" value="1"/>
</dbReference>
<keyword evidence="3" id="KW-1185">Reference proteome</keyword>
<dbReference type="Proteomes" id="UP000515369">
    <property type="component" value="Chromosome"/>
</dbReference>